<feature type="region of interest" description="Disordered" evidence="1">
    <location>
        <begin position="315"/>
        <end position="357"/>
    </location>
</feature>
<dbReference type="Proteomes" id="UP000194236">
    <property type="component" value="Unassembled WGS sequence"/>
</dbReference>
<feature type="compositionally biased region" description="Polar residues" evidence="1">
    <location>
        <begin position="441"/>
        <end position="460"/>
    </location>
</feature>
<evidence type="ECO:0000256" key="1">
    <source>
        <dbReference type="SAM" id="MobiDB-lite"/>
    </source>
</evidence>
<dbReference type="OrthoDB" id="6517058at2759"/>
<feature type="region of interest" description="Disordered" evidence="1">
    <location>
        <begin position="28"/>
        <end position="48"/>
    </location>
</feature>
<dbReference type="AlphaFoldDB" id="A0A1Y3BCI4"/>
<evidence type="ECO:0000313" key="2">
    <source>
        <dbReference type="EMBL" id="OTF77907.1"/>
    </source>
</evidence>
<name>A0A1Y3BCI4_EURMA</name>
<keyword evidence="3" id="KW-1185">Reference proteome</keyword>
<accession>A0A1Y3BCI4</accession>
<evidence type="ECO:0000313" key="3">
    <source>
        <dbReference type="Proteomes" id="UP000194236"/>
    </source>
</evidence>
<comment type="caution">
    <text evidence="2">The sequence shown here is derived from an EMBL/GenBank/DDBJ whole genome shotgun (WGS) entry which is preliminary data.</text>
</comment>
<proteinExistence type="predicted"/>
<feature type="compositionally biased region" description="Low complexity" evidence="1">
    <location>
        <begin position="588"/>
        <end position="598"/>
    </location>
</feature>
<dbReference type="EMBL" id="MUJZ01030363">
    <property type="protein sequence ID" value="OTF77907.1"/>
    <property type="molecule type" value="Genomic_DNA"/>
</dbReference>
<gene>
    <name evidence="2" type="ORF">BLA29_002478</name>
</gene>
<feature type="region of interest" description="Disordered" evidence="1">
    <location>
        <begin position="489"/>
        <end position="508"/>
    </location>
</feature>
<feature type="region of interest" description="Disordered" evidence="1">
    <location>
        <begin position="580"/>
        <end position="605"/>
    </location>
</feature>
<sequence>MAKCFNTQQQSLSINGWDRYNAAKSSSSYNHDTITKQPHPQSPSSLSYRTRIGNPNTITNIHIPSSNKFHDDDGNDTIDNHRQQQYWRIDRSNTNNNDGNTFGIAACDDHTSVEQHQFQQQWPSYALCKSTLQSRSLSVPRRRNPMMNMEQVSMMMMMDEQQRPSTMNDRPASSLLFQQQPPSIRGSFRSDGSGQSQTCRPFSQQSFHWNDNVDNHNMIELPALKPIYNYPNHQPFNRSTLSDSNNRLRATFPIMQRNWILSRRPKLEPVPEAIYDYSTIQPLQPPPLELPPRSPRTLTKYKSHYQNLPIPRHLLTETLGPKPNSQSKNKQPVLNSENSSSSSSSSDGKKSTTGYTRDKLLGAVEKVRSGQYLLINRDSPYRHSFEGRGLTQTYHPSSSSQPQTNNHNQVPNNHRTIPHNIKIDETPRPPPRKHRQIVGHSMQQSTMISQYDSPGQSSDLSFEEPQYQHRTSAEENISADENYEFDDHKTEHYHHQRTKSNPVAIPSMPAQRPLQSLTSKYYSYRAPKNMSITDIERRCLALRQEFLHFRQRQAQLKHLQPDRSVPFHKQMYYRPISIINDDEPNIVPSSPSSSSSSSDGFESLC</sequence>
<feature type="compositionally biased region" description="Polar residues" evidence="1">
    <location>
        <begin position="323"/>
        <end position="338"/>
    </location>
</feature>
<reference evidence="2 3" key="1">
    <citation type="submission" date="2017-03" db="EMBL/GenBank/DDBJ databases">
        <title>Genome Survey of Euroglyphus maynei.</title>
        <authorList>
            <person name="Arlian L.G."/>
            <person name="Morgan M.S."/>
            <person name="Rider S.D."/>
        </authorList>
    </citation>
    <scope>NUCLEOTIDE SEQUENCE [LARGE SCALE GENOMIC DNA]</scope>
    <source>
        <strain evidence="2">Arlian Lab</strain>
        <tissue evidence="2">Whole body</tissue>
    </source>
</reference>
<feature type="compositionally biased region" description="Polar residues" evidence="1">
    <location>
        <begin position="390"/>
        <end position="415"/>
    </location>
</feature>
<organism evidence="2 3">
    <name type="scientific">Euroglyphus maynei</name>
    <name type="common">Mayne's house dust mite</name>
    <dbReference type="NCBI Taxonomy" id="6958"/>
    <lineage>
        <taxon>Eukaryota</taxon>
        <taxon>Metazoa</taxon>
        <taxon>Ecdysozoa</taxon>
        <taxon>Arthropoda</taxon>
        <taxon>Chelicerata</taxon>
        <taxon>Arachnida</taxon>
        <taxon>Acari</taxon>
        <taxon>Acariformes</taxon>
        <taxon>Sarcoptiformes</taxon>
        <taxon>Astigmata</taxon>
        <taxon>Psoroptidia</taxon>
        <taxon>Analgoidea</taxon>
        <taxon>Pyroglyphidae</taxon>
        <taxon>Pyroglyphinae</taxon>
        <taxon>Euroglyphus</taxon>
    </lineage>
</organism>
<feature type="region of interest" description="Disordered" evidence="1">
    <location>
        <begin position="383"/>
        <end position="479"/>
    </location>
</feature>
<protein>
    <submittedName>
        <fullName evidence="2">Uncharacterized protein</fullName>
    </submittedName>
</protein>